<dbReference type="GO" id="GO:0005576">
    <property type="term" value="C:extracellular region"/>
    <property type="evidence" value="ECO:0007669"/>
    <property type="project" value="UniProtKB-SubCell"/>
</dbReference>
<accession>A0A8B9S1N5</accession>
<organism evidence="8 9">
    <name type="scientific">Accipiter nisus</name>
    <name type="common">Eurasian sparrowhawk</name>
    <dbReference type="NCBI Taxonomy" id="211598"/>
    <lineage>
        <taxon>Eukaryota</taxon>
        <taxon>Metazoa</taxon>
        <taxon>Chordata</taxon>
        <taxon>Craniata</taxon>
        <taxon>Vertebrata</taxon>
        <taxon>Euteleostomi</taxon>
        <taxon>Archelosauria</taxon>
        <taxon>Archosauria</taxon>
        <taxon>Dinosauria</taxon>
        <taxon>Saurischia</taxon>
        <taxon>Theropoda</taxon>
        <taxon>Coelurosauria</taxon>
        <taxon>Aves</taxon>
        <taxon>Neognathae</taxon>
        <taxon>Neoaves</taxon>
        <taxon>Telluraves</taxon>
        <taxon>Accipitrimorphae</taxon>
        <taxon>Accipitriformes</taxon>
        <taxon>Accipitridae</taxon>
        <taxon>Accipitrinae</taxon>
        <taxon>Accipiter</taxon>
    </lineage>
</organism>
<keyword evidence="9" id="KW-1185">Reference proteome</keyword>
<dbReference type="SUPFAM" id="SSF57190">
    <property type="entry name" value="Colipase-like"/>
    <property type="match status" value="2"/>
</dbReference>
<reference evidence="8" key="2">
    <citation type="submission" date="2025-09" db="UniProtKB">
        <authorList>
            <consortium name="Ensembl"/>
        </authorList>
    </citation>
    <scope>IDENTIFICATION</scope>
</reference>
<evidence type="ECO:0000256" key="6">
    <source>
        <dbReference type="SAM" id="SignalP"/>
    </source>
</evidence>
<evidence type="ECO:0000313" key="8">
    <source>
        <dbReference type="Ensembl" id="ENSANIP00000026798.1"/>
    </source>
</evidence>
<feature type="chain" id="PRO_5034565369" evidence="6">
    <location>
        <begin position="26"/>
        <end position="139"/>
    </location>
</feature>
<feature type="signal peptide" evidence="6">
    <location>
        <begin position="1"/>
        <end position="25"/>
    </location>
</feature>
<dbReference type="Gene3D" id="2.10.80.10">
    <property type="entry name" value="Lipase, subunit A"/>
    <property type="match status" value="1"/>
</dbReference>
<evidence type="ECO:0000256" key="5">
    <source>
        <dbReference type="ARBA" id="ARBA00023157"/>
    </source>
</evidence>
<keyword evidence="5" id="KW-1015">Disulfide bond</keyword>
<protein>
    <submittedName>
        <fullName evidence="8">Prokineticin 1</fullName>
    </submittedName>
</protein>
<feature type="domain" description="Prokineticin" evidence="7">
    <location>
        <begin position="14"/>
        <end position="131"/>
    </location>
</feature>
<evidence type="ECO:0000313" key="9">
    <source>
        <dbReference type="Proteomes" id="UP000694541"/>
    </source>
</evidence>
<dbReference type="GO" id="GO:0001935">
    <property type="term" value="P:endothelial cell proliferation"/>
    <property type="evidence" value="ECO:0007669"/>
    <property type="project" value="TreeGrafter"/>
</dbReference>
<dbReference type="PANTHER" id="PTHR18821">
    <property type="entry name" value="PROKINETICIN"/>
    <property type="match status" value="1"/>
</dbReference>
<dbReference type="Proteomes" id="UP000694541">
    <property type="component" value="Unplaced"/>
</dbReference>
<evidence type="ECO:0000259" key="7">
    <source>
        <dbReference type="Pfam" id="PF06607"/>
    </source>
</evidence>
<reference evidence="8" key="1">
    <citation type="submission" date="2025-08" db="UniProtKB">
        <authorList>
            <consortium name="Ensembl"/>
        </authorList>
    </citation>
    <scope>IDENTIFICATION</scope>
</reference>
<dbReference type="Ensembl" id="ENSANIT00000027691.1">
    <property type="protein sequence ID" value="ENSANIP00000026798.1"/>
    <property type="gene ID" value="ENSANIG00000017961.1"/>
</dbReference>
<comment type="similarity">
    <text evidence="2">Belongs to the AVIT (prokineticin) family.</text>
</comment>
<name>A0A8B9S1N5_9AVES</name>
<comment type="subcellular location">
    <subcellularLocation>
        <location evidence="1">Secreted</location>
    </subcellularLocation>
</comment>
<evidence type="ECO:0000256" key="2">
    <source>
        <dbReference type="ARBA" id="ARBA00006999"/>
    </source>
</evidence>
<dbReference type="Pfam" id="PF06607">
    <property type="entry name" value="Prokineticin"/>
    <property type="match status" value="1"/>
</dbReference>
<dbReference type="PANTHER" id="PTHR18821:SF7">
    <property type="entry name" value="PROKINETICIN-1"/>
    <property type="match status" value="1"/>
</dbReference>
<keyword evidence="3" id="KW-0964">Secreted</keyword>
<dbReference type="AlphaFoldDB" id="A0A8B9S1N5"/>
<dbReference type="InterPro" id="IPR023569">
    <property type="entry name" value="Prokineticin_domain"/>
</dbReference>
<sequence length="139" mass="15326">LHLPWVGAAELLALLCSLLITKSTGHLHYLACERDLQCGTGTCCAVSLWLRGLRMCTPLGQEGDECHPFSHKVPAWGCPVGLGGGTRTGQRAPSSPRGRKVPFFGKRQHHTCPCLPNFICSRFLDGRYRCSIDFKNIDF</sequence>
<keyword evidence="4 6" id="KW-0732">Signal</keyword>
<proteinExistence type="inferred from homology"/>
<evidence type="ECO:0000256" key="1">
    <source>
        <dbReference type="ARBA" id="ARBA00004613"/>
    </source>
</evidence>
<evidence type="ECO:0000256" key="3">
    <source>
        <dbReference type="ARBA" id="ARBA00022525"/>
    </source>
</evidence>
<dbReference type="InterPro" id="IPR009523">
    <property type="entry name" value="Prokineticin"/>
</dbReference>
<evidence type="ECO:0000256" key="4">
    <source>
        <dbReference type="ARBA" id="ARBA00022729"/>
    </source>
</evidence>